<feature type="signal peptide" evidence="1">
    <location>
        <begin position="1"/>
        <end position="27"/>
    </location>
</feature>
<dbReference type="AlphaFoldDB" id="A0A087LYI9"/>
<dbReference type="STRING" id="46914.JP75_18995"/>
<organism evidence="2 3">
    <name type="scientific">Devosia riboflavina</name>
    <dbReference type="NCBI Taxonomy" id="46914"/>
    <lineage>
        <taxon>Bacteria</taxon>
        <taxon>Pseudomonadati</taxon>
        <taxon>Pseudomonadota</taxon>
        <taxon>Alphaproteobacteria</taxon>
        <taxon>Hyphomicrobiales</taxon>
        <taxon>Devosiaceae</taxon>
        <taxon>Devosia</taxon>
    </lineage>
</organism>
<proteinExistence type="predicted"/>
<keyword evidence="3" id="KW-1185">Reference proteome</keyword>
<protein>
    <submittedName>
        <fullName evidence="2">Uncharacterized protein</fullName>
    </submittedName>
</protein>
<reference evidence="2 3" key="1">
    <citation type="submission" date="2014-08" db="EMBL/GenBank/DDBJ databases">
        <authorList>
            <person name="Hassan Y.I."/>
            <person name="Lepp D."/>
            <person name="Zhou T."/>
        </authorList>
    </citation>
    <scope>NUCLEOTIDE SEQUENCE [LARGE SCALE GENOMIC DNA]</scope>
    <source>
        <strain evidence="2 3">IFO13584</strain>
    </source>
</reference>
<gene>
    <name evidence="2" type="ORF">JP75_18995</name>
</gene>
<dbReference type="Proteomes" id="UP000028981">
    <property type="component" value="Unassembled WGS sequence"/>
</dbReference>
<accession>A0A087LYI9</accession>
<evidence type="ECO:0000313" key="2">
    <source>
        <dbReference type="EMBL" id="KFL29692.1"/>
    </source>
</evidence>
<evidence type="ECO:0000313" key="3">
    <source>
        <dbReference type="Proteomes" id="UP000028981"/>
    </source>
</evidence>
<evidence type="ECO:0000256" key="1">
    <source>
        <dbReference type="SAM" id="SignalP"/>
    </source>
</evidence>
<keyword evidence="1" id="KW-0732">Signal</keyword>
<dbReference type="RefSeq" id="WP_035085842.1">
    <property type="nucleotide sequence ID" value="NZ_JQGC01000020.1"/>
</dbReference>
<dbReference type="EMBL" id="JQGC01000020">
    <property type="protein sequence ID" value="KFL29692.1"/>
    <property type="molecule type" value="Genomic_DNA"/>
</dbReference>
<name>A0A087LYI9_9HYPH</name>
<sequence length="108" mass="11728">MHQRRFTWLTAVITVVFASLLATPVLAANAHSHAIGAVMEAVDAHGHVHDDVGGDAHDAIDHAHDVPHLQLALILAIDSWLPDWPASVEVRIESWARSSPERPPRSTA</sequence>
<feature type="chain" id="PRO_5001825707" evidence="1">
    <location>
        <begin position="28"/>
        <end position="108"/>
    </location>
</feature>
<comment type="caution">
    <text evidence="2">The sequence shown here is derived from an EMBL/GenBank/DDBJ whole genome shotgun (WGS) entry which is preliminary data.</text>
</comment>